<evidence type="ECO:0000256" key="1">
    <source>
        <dbReference type="ARBA" id="ARBA00022723"/>
    </source>
</evidence>
<protein>
    <submittedName>
        <fullName evidence="4">Mannose-6-phosphate class i</fullName>
    </submittedName>
</protein>
<evidence type="ECO:0000259" key="3">
    <source>
        <dbReference type="Pfam" id="PF21621"/>
    </source>
</evidence>
<keyword evidence="2" id="KW-0862">Zinc</keyword>
<keyword evidence="1" id="KW-0479">Metal-binding</keyword>
<keyword evidence="5" id="KW-1185">Reference proteome</keyword>
<gene>
    <name evidence="4" type="ORF">PVAG01_09004</name>
</gene>
<evidence type="ECO:0000313" key="4">
    <source>
        <dbReference type="EMBL" id="KAL3418783.1"/>
    </source>
</evidence>
<dbReference type="Gene3D" id="2.60.120.10">
    <property type="entry name" value="Jelly Rolls"/>
    <property type="match status" value="2"/>
</dbReference>
<comment type="caution">
    <text evidence="4">The sequence shown here is derived from an EMBL/GenBank/DDBJ whole genome shotgun (WGS) entry which is preliminary data.</text>
</comment>
<sequence length="331" mass="36108">MDPIKLPSNQPPGSFYKGGQQIADFRNEPNQGPRAAEDWIASTTCCNGESSLGKSKLADGSFLADEIAAHAKEWLGPEHLESFGVDTKLLVKFIDAGQRLPIHAHPHGKWAKAHLGTAHGKSEAWYILSPGEVYLGLNRDITAEELLPLVEKQDIETLIGFMHRVPVKTHQTVYVPAGTLHAIGEGVMVAEVQEPEDLSILLEWRDFQIDGMKDGHLGLGFEKALGAVDKTKRTEKEISSLVTEEGKFGSVLAKESNEYFILERLHFDSEEKCKPGFAILIALAGRFDLIGENGNSLPIAKGETVVIPYATGNFSLRGKGEVLVARPPPKA</sequence>
<dbReference type="PANTHER" id="PTHR42742:SF3">
    <property type="entry name" value="FRUCTOKINASE"/>
    <property type="match status" value="1"/>
</dbReference>
<organism evidence="4 5">
    <name type="scientific">Phlyctema vagabunda</name>
    <dbReference type="NCBI Taxonomy" id="108571"/>
    <lineage>
        <taxon>Eukaryota</taxon>
        <taxon>Fungi</taxon>
        <taxon>Dikarya</taxon>
        <taxon>Ascomycota</taxon>
        <taxon>Pezizomycotina</taxon>
        <taxon>Leotiomycetes</taxon>
        <taxon>Helotiales</taxon>
        <taxon>Dermateaceae</taxon>
        <taxon>Phlyctema</taxon>
    </lineage>
</organism>
<dbReference type="Proteomes" id="UP001629113">
    <property type="component" value="Unassembled WGS sequence"/>
</dbReference>
<feature type="domain" description="Mannose-6-phosphate isomerase cupin" evidence="3">
    <location>
        <begin position="257"/>
        <end position="325"/>
    </location>
</feature>
<dbReference type="EMBL" id="JBFCZG010000008">
    <property type="protein sequence ID" value="KAL3418783.1"/>
    <property type="molecule type" value="Genomic_DNA"/>
</dbReference>
<dbReference type="InterPro" id="IPR014710">
    <property type="entry name" value="RmlC-like_jellyroll"/>
</dbReference>
<accession>A0ABR4P645</accession>
<proteinExistence type="predicted"/>
<reference evidence="4 5" key="1">
    <citation type="submission" date="2024-06" db="EMBL/GenBank/DDBJ databases">
        <title>Complete genome of Phlyctema vagabunda strain 19-DSS-EL-015.</title>
        <authorList>
            <person name="Fiorenzani C."/>
        </authorList>
    </citation>
    <scope>NUCLEOTIDE SEQUENCE [LARGE SCALE GENOMIC DNA]</scope>
    <source>
        <strain evidence="4 5">19-DSS-EL-015</strain>
    </source>
</reference>
<evidence type="ECO:0000256" key="2">
    <source>
        <dbReference type="ARBA" id="ARBA00022833"/>
    </source>
</evidence>
<dbReference type="Pfam" id="PF21621">
    <property type="entry name" value="MPI_cupin_dom"/>
    <property type="match status" value="1"/>
</dbReference>
<evidence type="ECO:0000313" key="5">
    <source>
        <dbReference type="Proteomes" id="UP001629113"/>
    </source>
</evidence>
<dbReference type="InterPro" id="IPR051804">
    <property type="entry name" value="Carb_Metab_Reg_Kinase/Isom"/>
</dbReference>
<dbReference type="SUPFAM" id="SSF51182">
    <property type="entry name" value="RmlC-like cupins"/>
    <property type="match status" value="1"/>
</dbReference>
<dbReference type="CDD" id="cd07010">
    <property type="entry name" value="cupin_PMI_type_I_N_bac"/>
    <property type="match status" value="1"/>
</dbReference>
<dbReference type="PIRSF" id="PIRSF036894">
    <property type="entry name" value="PMI_Firm_short"/>
    <property type="match status" value="1"/>
</dbReference>
<dbReference type="InterPro" id="IPR014628">
    <property type="entry name" value="Man6P_isomerase_Firm_short"/>
</dbReference>
<name>A0ABR4P645_9HELO</name>
<dbReference type="InterPro" id="IPR011051">
    <property type="entry name" value="RmlC_Cupin_sf"/>
</dbReference>
<dbReference type="PANTHER" id="PTHR42742">
    <property type="entry name" value="TRANSCRIPTIONAL REPRESSOR MPRA"/>
    <property type="match status" value="1"/>
</dbReference>
<dbReference type="InterPro" id="IPR049071">
    <property type="entry name" value="MPI_cupin_dom"/>
</dbReference>